<sequence length="68" mass="8040">MKIVIEDFTSWPDGQELLIECRRPETSGLKAADEEIQKQNMAEYISFCRTVFEEKQKFLHKDDSDRSK</sequence>
<evidence type="ECO:0000313" key="1">
    <source>
        <dbReference type="EMBL" id="MDB2000207.1"/>
    </source>
</evidence>
<dbReference type="RefSeq" id="WP_021643188.1">
    <property type="nucleotide sequence ID" value="NZ_CACRUA010000077.1"/>
</dbReference>
<dbReference type="AlphaFoldDB" id="A0A6N3HUY6"/>
<evidence type="ECO:0000313" key="2">
    <source>
        <dbReference type="EMBL" id="VYU79539.1"/>
    </source>
</evidence>
<reference evidence="1" key="2">
    <citation type="submission" date="2023-01" db="EMBL/GenBank/DDBJ databases">
        <title>Human gut microbiome strain richness.</title>
        <authorList>
            <person name="Chen-Liaw A."/>
        </authorList>
    </citation>
    <scope>NUCLEOTIDE SEQUENCE</scope>
    <source>
        <strain evidence="1">B1_m1001713B170214d0_201011</strain>
    </source>
</reference>
<dbReference type="Proteomes" id="UP001300871">
    <property type="component" value="Unassembled WGS sequence"/>
</dbReference>
<organism evidence="2">
    <name type="scientific">Clostridium symbiosum</name>
    <name type="common">Bacteroides symbiosus</name>
    <dbReference type="NCBI Taxonomy" id="1512"/>
    <lineage>
        <taxon>Bacteria</taxon>
        <taxon>Bacillati</taxon>
        <taxon>Bacillota</taxon>
        <taxon>Clostridia</taxon>
        <taxon>Lachnospirales</taxon>
        <taxon>Lachnospiraceae</taxon>
        <taxon>Otoolea</taxon>
    </lineage>
</organism>
<dbReference type="EMBL" id="CACRUA010000077">
    <property type="protein sequence ID" value="VYU79539.1"/>
    <property type="molecule type" value="Genomic_DNA"/>
</dbReference>
<proteinExistence type="predicted"/>
<protein>
    <submittedName>
        <fullName evidence="2">Uncharacterized protein</fullName>
    </submittedName>
</protein>
<gene>
    <name evidence="2" type="ORF">CSLFYP84_04179</name>
    <name evidence="1" type="ORF">PM006_08355</name>
</gene>
<name>A0A6N3HUY6_CLOSY</name>
<accession>A0A6N3HUY6</accession>
<reference evidence="2" key="1">
    <citation type="submission" date="2019-11" db="EMBL/GenBank/DDBJ databases">
        <authorList>
            <person name="Feng L."/>
        </authorList>
    </citation>
    <scope>NUCLEOTIDE SEQUENCE</scope>
    <source>
        <strain evidence="2">CsymbiosumLFYP84</strain>
    </source>
</reference>
<dbReference type="EMBL" id="JAQLGM010000016">
    <property type="protein sequence ID" value="MDB2000207.1"/>
    <property type="molecule type" value="Genomic_DNA"/>
</dbReference>